<proteinExistence type="predicted"/>
<name>A0AAV4AP28_9GAST</name>
<feature type="compositionally biased region" description="Basic and acidic residues" evidence="1">
    <location>
        <begin position="103"/>
        <end position="115"/>
    </location>
</feature>
<dbReference type="EMBL" id="BLXT01003974">
    <property type="protein sequence ID" value="GFO08687.1"/>
    <property type="molecule type" value="Genomic_DNA"/>
</dbReference>
<feature type="region of interest" description="Disordered" evidence="1">
    <location>
        <begin position="28"/>
        <end position="115"/>
    </location>
</feature>
<comment type="caution">
    <text evidence="2">The sequence shown here is derived from an EMBL/GenBank/DDBJ whole genome shotgun (WGS) entry which is preliminary data.</text>
</comment>
<dbReference type="AlphaFoldDB" id="A0AAV4AP28"/>
<reference evidence="2 3" key="1">
    <citation type="journal article" date="2021" name="Elife">
        <title>Chloroplast acquisition without the gene transfer in kleptoplastic sea slugs, Plakobranchus ocellatus.</title>
        <authorList>
            <person name="Maeda T."/>
            <person name="Takahashi S."/>
            <person name="Yoshida T."/>
            <person name="Shimamura S."/>
            <person name="Takaki Y."/>
            <person name="Nagai Y."/>
            <person name="Toyoda A."/>
            <person name="Suzuki Y."/>
            <person name="Arimoto A."/>
            <person name="Ishii H."/>
            <person name="Satoh N."/>
            <person name="Nishiyama T."/>
            <person name="Hasebe M."/>
            <person name="Maruyama T."/>
            <person name="Minagawa J."/>
            <person name="Obokata J."/>
            <person name="Shigenobu S."/>
        </authorList>
    </citation>
    <scope>NUCLEOTIDE SEQUENCE [LARGE SCALE GENOMIC DNA]</scope>
</reference>
<dbReference type="Proteomes" id="UP000735302">
    <property type="component" value="Unassembled WGS sequence"/>
</dbReference>
<protein>
    <submittedName>
        <fullName evidence="2">Bifunctional inhibitor/plant lipid transfer protein/seed storage helical domain-containing protein</fullName>
    </submittedName>
</protein>
<accession>A0AAV4AP28</accession>
<evidence type="ECO:0000313" key="3">
    <source>
        <dbReference type="Proteomes" id="UP000735302"/>
    </source>
</evidence>
<evidence type="ECO:0000313" key="2">
    <source>
        <dbReference type="EMBL" id="GFO08687.1"/>
    </source>
</evidence>
<evidence type="ECO:0000256" key="1">
    <source>
        <dbReference type="SAM" id="MobiDB-lite"/>
    </source>
</evidence>
<sequence length="115" mass="12203">MQASPESAQCHMCTTGTVMWCCCENSSCSAGATSPIKPPEIATPPVQSQEIVTPPVQSPEIVTPPVQSPEIATPPVRSPGIAEREPITTSPIDGEIGSTDDNPAAREGRFHCYRR</sequence>
<organism evidence="2 3">
    <name type="scientific">Plakobranchus ocellatus</name>
    <dbReference type="NCBI Taxonomy" id="259542"/>
    <lineage>
        <taxon>Eukaryota</taxon>
        <taxon>Metazoa</taxon>
        <taxon>Spiralia</taxon>
        <taxon>Lophotrochozoa</taxon>
        <taxon>Mollusca</taxon>
        <taxon>Gastropoda</taxon>
        <taxon>Heterobranchia</taxon>
        <taxon>Euthyneura</taxon>
        <taxon>Panpulmonata</taxon>
        <taxon>Sacoglossa</taxon>
        <taxon>Placobranchoidea</taxon>
        <taxon>Plakobranchidae</taxon>
        <taxon>Plakobranchus</taxon>
    </lineage>
</organism>
<keyword evidence="3" id="KW-1185">Reference proteome</keyword>
<gene>
    <name evidence="2" type="ORF">PoB_003519200</name>
</gene>